<evidence type="ECO:0000256" key="5">
    <source>
        <dbReference type="RuleBase" id="RU000411"/>
    </source>
</evidence>
<accession>A0A443SDC2</accession>
<dbReference type="GO" id="GO:0004867">
    <property type="term" value="F:serine-type endopeptidase inhibitor activity"/>
    <property type="evidence" value="ECO:0007669"/>
    <property type="project" value="UniProtKB-KW"/>
</dbReference>
<keyword evidence="3" id="KW-0722">Serine protease inhibitor</keyword>
<dbReference type="GO" id="GO:0005615">
    <property type="term" value="C:extracellular space"/>
    <property type="evidence" value="ECO:0007669"/>
    <property type="project" value="InterPro"/>
</dbReference>
<dbReference type="PANTHER" id="PTHR11461:SF211">
    <property type="entry name" value="GH10112P-RELATED"/>
    <property type="match status" value="1"/>
</dbReference>
<dbReference type="Gene3D" id="2.30.39.10">
    <property type="entry name" value="Alpha-1-antitrypsin, domain 1"/>
    <property type="match status" value="1"/>
</dbReference>
<evidence type="ECO:0000256" key="1">
    <source>
        <dbReference type="ARBA" id="ARBA00009500"/>
    </source>
</evidence>
<comment type="similarity">
    <text evidence="1 5">Belongs to the serpin family.</text>
</comment>
<evidence type="ECO:0000313" key="7">
    <source>
        <dbReference type="EMBL" id="RWS25517.1"/>
    </source>
</evidence>
<sequence>MAKMAQMGKRNFCHDPFNTIASIAVLIAGFGSEDVKLLFEAYKLNTAFKTPKECLQAFKETDVSDIYTAVVIYLVSKKFTVSKKFHELLEYYRYAYLGEDVDFEKDAKREEKEIERFIDEIVDDSINKEFFKLFVLKPEYDLVYMSVSAYLASLQLSEKSHKYVHSVFYNHGDEKVTIRMKNIKCEMKFASFIEYTVVDINMESDEHILFIRPNSEHGLERMLAYIDYKMINETLNTLELKMVDFMHPIINVTSTRTVNSYIQDQDFSHLFSRNASLSNLVDSNEIYVSEVYQFTTVQLNSSAIASNKLYNEYENDNTDTDLKTFHLNHPFLYFIFSNNDNILLYSGYVNQIADINNFEE</sequence>
<dbReference type="Gene3D" id="3.30.497.10">
    <property type="entry name" value="Antithrombin, subunit I, domain 2"/>
    <property type="match status" value="1"/>
</dbReference>
<dbReference type="InterPro" id="IPR000215">
    <property type="entry name" value="Serpin_fam"/>
</dbReference>
<proteinExistence type="inferred from homology"/>
<comment type="caution">
    <text evidence="7">The sequence shown here is derived from an EMBL/GenBank/DDBJ whole genome shotgun (WGS) entry which is preliminary data.</text>
</comment>
<keyword evidence="4" id="KW-0325">Glycoprotein</keyword>
<dbReference type="SMART" id="SM00093">
    <property type="entry name" value="SERPIN"/>
    <property type="match status" value="1"/>
</dbReference>
<evidence type="ECO:0000256" key="3">
    <source>
        <dbReference type="ARBA" id="ARBA00022900"/>
    </source>
</evidence>
<keyword evidence="2" id="KW-0646">Protease inhibitor</keyword>
<keyword evidence="8" id="KW-1185">Reference proteome</keyword>
<dbReference type="VEuPathDB" id="VectorBase:LDEU006524"/>
<evidence type="ECO:0000259" key="6">
    <source>
        <dbReference type="SMART" id="SM00093"/>
    </source>
</evidence>
<dbReference type="Pfam" id="PF00079">
    <property type="entry name" value="Serpin"/>
    <property type="match status" value="1"/>
</dbReference>
<dbReference type="InterPro" id="IPR042185">
    <property type="entry name" value="Serpin_sf_2"/>
</dbReference>
<feature type="domain" description="Serpin" evidence="6">
    <location>
        <begin position="14"/>
        <end position="351"/>
    </location>
</feature>
<dbReference type="InterPro" id="IPR036186">
    <property type="entry name" value="Serpin_sf"/>
</dbReference>
<dbReference type="PROSITE" id="PS00284">
    <property type="entry name" value="SERPIN"/>
    <property type="match status" value="1"/>
</dbReference>
<dbReference type="EMBL" id="NCKV01003626">
    <property type="protein sequence ID" value="RWS25517.1"/>
    <property type="molecule type" value="Genomic_DNA"/>
</dbReference>
<dbReference type="Proteomes" id="UP000288716">
    <property type="component" value="Unassembled WGS sequence"/>
</dbReference>
<protein>
    <submittedName>
        <fullName evidence="7">Leukocyte elastase inhibitor-like protein</fullName>
    </submittedName>
</protein>
<name>A0A443SDC2_9ACAR</name>
<dbReference type="OrthoDB" id="10063692at2759"/>
<dbReference type="AlphaFoldDB" id="A0A443SDC2"/>
<evidence type="ECO:0000256" key="4">
    <source>
        <dbReference type="ARBA" id="ARBA00023180"/>
    </source>
</evidence>
<dbReference type="SUPFAM" id="SSF56574">
    <property type="entry name" value="Serpins"/>
    <property type="match status" value="1"/>
</dbReference>
<dbReference type="PANTHER" id="PTHR11461">
    <property type="entry name" value="SERINE PROTEASE INHIBITOR, SERPIN"/>
    <property type="match status" value="1"/>
</dbReference>
<gene>
    <name evidence="7" type="ORF">B4U80_13071</name>
</gene>
<reference evidence="7 8" key="1">
    <citation type="journal article" date="2018" name="Gigascience">
        <title>Genomes of trombidid mites reveal novel predicted allergens and laterally-transferred genes associated with secondary metabolism.</title>
        <authorList>
            <person name="Dong X."/>
            <person name="Chaisiri K."/>
            <person name="Xia D."/>
            <person name="Armstrong S.D."/>
            <person name="Fang Y."/>
            <person name="Donnelly M.J."/>
            <person name="Kadowaki T."/>
            <person name="McGarry J.W."/>
            <person name="Darby A.C."/>
            <person name="Makepeace B.L."/>
        </authorList>
    </citation>
    <scope>NUCLEOTIDE SEQUENCE [LARGE SCALE GENOMIC DNA]</scope>
    <source>
        <strain evidence="7">UoL-UT</strain>
    </source>
</reference>
<evidence type="ECO:0000313" key="8">
    <source>
        <dbReference type="Proteomes" id="UP000288716"/>
    </source>
</evidence>
<dbReference type="InterPro" id="IPR023796">
    <property type="entry name" value="Serpin_dom"/>
</dbReference>
<dbReference type="InterPro" id="IPR023795">
    <property type="entry name" value="Serpin_CS"/>
</dbReference>
<evidence type="ECO:0000256" key="2">
    <source>
        <dbReference type="ARBA" id="ARBA00022690"/>
    </source>
</evidence>
<dbReference type="InterPro" id="IPR042178">
    <property type="entry name" value="Serpin_sf_1"/>
</dbReference>
<organism evidence="7 8">
    <name type="scientific">Leptotrombidium deliense</name>
    <dbReference type="NCBI Taxonomy" id="299467"/>
    <lineage>
        <taxon>Eukaryota</taxon>
        <taxon>Metazoa</taxon>
        <taxon>Ecdysozoa</taxon>
        <taxon>Arthropoda</taxon>
        <taxon>Chelicerata</taxon>
        <taxon>Arachnida</taxon>
        <taxon>Acari</taxon>
        <taxon>Acariformes</taxon>
        <taxon>Trombidiformes</taxon>
        <taxon>Prostigmata</taxon>
        <taxon>Anystina</taxon>
        <taxon>Parasitengona</taxon>
        <taxon>Trombiculoidea</taxon>
        <taxon>Trombiculidae</taxon>
        <taxon>Leptotrombidium</taxon>
    </lineage>
</organism>